<comment type="subcellular location">
    <subcellularLocation>
        <location evidence="1">Cell membrane</location>
        <topology evidence="1">Multi-pass membrane protein</topology>
    </subcellularLocation>
</comment>
<evidence type="ECO:0000256" key="3">
    <source>
        <dbReference type="ARBA" id="ARBA00022475"/>
    </source>
</evidence>
<proteinExistence type="predicted"/>
<keyword evidence="3" id="KW-1003">Cell membrane</keyword>
<protein>
    <recommendedName>
        <fullName evidence="9">Major facilitator superfamily (MFS) profile domain-containing protein</fullName>
    </recommendedName>
</protein>
<dbReference type="PANTHER" id="PTHR48021:SF46">
    <property type="entry name" value="MAJOR FACILITATOR SUPERFAMILY (MFS) PROFILE DOMAIN-CONTAINING PROTEIN"/>
    <property type="match status" value="1"/>
</dbReference>
<keyword evidence="4" id="KW-0762">Sugar transport</keyword>
<gene>
    <name evidence="10" type="ORF">g.25222</name>
</gene>
<dbReference type="InterPro" id="IPR036259">
    <property type="entry name" value="MFS_trans_sf"/>
</dbReference>
<feature type="non-terminal residue" evidence="10">
    <location>
        <position position="1"/>
    </location>
</feature>
<dbReference type="InterPro" id="IPR005829">
    <property type="entry name" value="Sugar_transporter_CS"/>
</dbReference>
<keyword evidence="2" id="KW-0813">Transport</keyword>
<keyword evidence="6 8" id="KW-1133">Transmembrane helix</keyword>
<evidence type="ECO:0000256" key="5">
    <source>
        <dbReference type="ARBA" id="ARBA00022692"/>
    </source>
</evidence>
<dbReference type="PROSITE" id="PS50850">
    <property type="entry name" value="MFS"/>
    <property type="match status" value="1"/>
</dbReference>
<dbReference type="GO" id="GO:0022857">
    <property type="term" value="F:transmembrane transporter activity"/>
    <property type="evidence" value="ECO:0007669"/>
    <property type="project" value="InterPro"/>
</dbReference>
<dbReference type="SUPFAM" id="SSF103473">
    <property type="entry name" value="MFS general substrate transporter"/>
    <property type="match status" value="1"/>
</dbReference>
<dbReference type="GO" id="GO:0005886">
    <property type="term" value="C:plasma membrane"/>
    <property type="evidence" value="ECO:0007669"/>
    <property type="project" value="UniProtKB-SubCell"/>
</dbReference>
<evidence type="ECO:0000256" key="6">
    <source>
        <dbReference type="ARBA" id="ARBA00022989"/>
    </source>
</evidence>
<dbReference type="Pfam" id="PF00083">
    <property type="entry name" value="Sugar_tr"/>
    <property type="match status" value="1"/>
</dbReference>
<evidence type="ECO:0000256" key="1">
    <source>
        <dbReference type="ARBA" id="ARBA00004651"/>
    </source>
</evidence>
<dbReference type="InterPro" id="IPR005828">
    <property type="entry name" value="MFS_sugar_transport-like"/>
</dbReference>
<feature type="transmembrane region" description="Helical" evidence="8">
    <location>
        <begin position="270"/>
        <end position="290"/>
    </location>
</feature>
<feature type="non-terminal residue" evidence="10">
    <location>
        <position position="363"/>
    </location>
</feature>
<feature type="transmembrane region" description="Helical" evidence="8">
    <location>
        <begin position="157"/>
        <end position="178"/>
    </location>
</feature>
<feature type="transmembrane region" description="Helical" evidence="8">
    <location>
        <begin position="337"/>
        <end position="359"/>
    </location>
</feature>
<feature type="transmembrane region" description="Helical" evidence="8">
    <location>
        <begin position="184"/>
        <end position="202"/>
    </location>
</feature>
<feature type="transmembrane region" description="Helical" evidence="8">
    <location>
        <begin position="310"/>
        <end position="330"/>
    </location>
</feature>
<name>A0A1B6M9E6_9HEMI</name>
<dbReference type="AlphaFoldDB" id="A0A1B6M9E6"/>
<evidence type="ECO:0000256" key="4">
    <source>
        <dbReference type="ARBA" id="ARBA00022597"/>
    </source>
</evidence>
<dbReference type="InterPro" id="IPR050549">
    <property type="entry name" value="MFS_Trehalose_Transporter"/>
</dbReference>
<dbReference type="EMBL" id="GEBQ01007421">
    <property type="protein sequence ID" value="JAT32556.1"/>
    <property type="molecule type" value="Transcribed_RNA"/>
</dbReference>
<keyword evidence="5 8" id="KW-0812">Transmembrane</keyword>
<evidence type="ECO:0000259" key="9">
    <source>
        <dbReference type="PROSITE" id="PS50850"/>
    </source>
</evidence>
<organism evidence="10">
    <name type="scientific">Graphocephala atropunctata</name>
    <dbReference type="NCBI Taxonomy" id="36148"/>
    <lineage>
        <taxon>Eukaryota</taxon>
        <taxon>Metazoa</taxon>
        <taxon>Ecdysozoa</taxon>
        <taxon>Arthropoda</taxon>
        <taxon>Hexapoda</taxon>
        <taxon>Insecta</taxon>
        <taxon>Pterygota</taxon>
        <taxon>Neoptera</taxon>
        <taxon>Paraneoptera</taxon>
        <taxon>Hemiptera</taxon>
        <taxon>Auchenorrhyncha</taxon>
        <taxon>Membracoidea</taxon>
        <taxon>Cicadellidae</taxon>
        <taxon>Cicadellinae</taxon>
        <taxon>Cicadellini</taxon>
        <taxon>Graphocephala</taxon>
    </lineage>
</organism>
<dbReference type="PANTHER" id="PTHR48021">
    <property type="match status" value="1"/>
</dbReference>
<dbReference type="Gene3D" id="1.20.1250.20">
    <property type="entry name" value="MFS general substrate transporter like domains"/>
    <property type="match status" value="1"/>
</dbReference>
<feature type="domain" description="Major facilitator superfamily (MFS) profile" evidence="9">
    <location>
        <begin position="30"/>
        <end position="363"/>
    </location>
</feature>
<dbReference type="FunFam" id="1.20.1250.20:FF:000218">
    <property type="entry name" value="facilitated trehalose transporter Tret1"/>
    <property type="match status" value="1"/>
</dbReference>
<dbReference type="PROSITE" id="PS00217">
    <property type="entry name" value="SUGAR_TRANSPORT_2"/>
    <property type="match status" value="1"/>
</dbReference>
<feature type="transmembrane region" description="Helical" evidence="8">
    <location>
        <begin position="28"/>
        <end position="49"/>
    </location>
</feature>
<evidence type="ECO:0000256" key="2">
    <source>
        <dbReference type="ARBA" id="ARBA00022448"/>
    </source>
</evidence>
<reference evidence="10" key="1">
    <citation type="submission" date="2015-11" db="EMBL/GenBank/DDBJ databases">
        <title>De novo transcriptome assembly of four potential Pierce s Disease insect vectors from Arizona vineyards.</title>
        <authorList>
            <person name="Tassone E.E."/>
        </authorList>
    </citation>
    <scope>NUCLEOTIDE SEQUENCE</scope>
</reference>
<accession>A0A1B6M9E6</accession>
<keyword evidence="7 8" id="KW-0472">Membrane</keyword>
<dbReference type="PROSITE" id="PS00216">
    <property type="entry name" value="SUGAR_TRANSPORT_1"/>
    <property type="match status" value="2"/>
</dbReference>
<evidence type="ECO:0000313" key="10">
    <source>
        <dbReference type="EMBL" id="JAT32556.1"/>
    </source>
</evidence>
<dbReference type="InterPro" id="IPR020846">
    <property type="entry name" value="MFS_dom"/>
</dbReference>
<feature type="transmembrane region" description="Helical" evidence="8">
    <location>
        <begin position="122"/>
        <end position="145"/>
    </location>
</feature>
<sequence>RAGTHDMMVAVVTSLRWRHTADSTRRQYTTAFIASLSAMMSGSAFSWVTQILVSLTSLGSEVPMTKEQSSWVVSLIEVGNLVTPIPAGLLVDSWGRKPCLLVTAPLYILSWVLVLATRSVELLYVVRFIQGIGMGVVFVVLPSYLGEIAEPRHRGTLSTLFEVMWYLGVLLQYCVAPLVSYQTLGILSLSIPLVYMVAFLLMPETPYFLLLTGKEQEALDTLMWLRGAEGPNRQVEAELKSMKISVEEDLAQKTSSSWADLVSTPANRRCLLIVLAISLLEIVSGIPAILSYMTEALTNTKGSSFLKADQYTVLIGVSILVSTVVSAATVDHLGRRPILLTSCLGAAICQMISGTYFFIDSRT</sequence>
<feature type="transmembrane region" description="Helical" evidence="8">
    <location>
        <begin position="69"/>
        <end position="91"/>
    </location>
</feature>
<evidence type="ECO:0000256" key="8">
    <source>
        <dbReference type="SAM" id="Phobius"/>
    </source>
</evidence>
<feature type="transmembrane region" description="Helical" evidence="8">
    <location>
        <begin position="98"/>
        <end position="116"/>
    </location>
</feature>
<evidence type="ECO:0000256" key="7">
    <source>
        <dbReference type="ARBA" id="ARBA00023136"/>
    </source>
</evidence>